<dbReference type="SMART" id="SM00355">
    <property type="entry name" value="ZnF_C2H2"/>
    <property type="match status" value="13"/>
</dbReference>
<feature type="domain" description="C2H2-type" evidence="10">
    <location>
        <begin position="549"/>
        <end position="576"/>
    </location>
</feature>
<dbReference type="SUPFAM" id="SSF57667">
    <property type="entry name" value="beta-beta-alpha zinc fingers"/>
    <property type="match status" value="6"/>
</dbReference>
<evidence type="ECO:0000313" key="11">
    <source>
        <dbReference type="EMBL" id="CAD7251840.1"/>
    </source>
</evidence>
<evidence type="ECO:0000256" key="4">
    <source>
        <dbReference type="ARBA" id="ARBA00022737"/>
    </source>
</evidence>
<evidence type="ECO:0000256" key="9">
    <source>
        <dbReference type="SAM" id="MobiDB-lite"/>
    </source>
</evidence>
<dbReference type="PANTHER" id="PTHR24384:SF218">
    <property type="entry name" value="ZINC FINGER PROTEIN 502"/>
    <property type="match status" value="1"/>
</dbReference>
<evidence type="ECO:0000256" key="1">
    <source>
        <dbReference type="ARBA" id="ARBA00004123"/>
    </source>
</evidence>
<accession>A0A7R9ACV4</accession>
<gene>
    <name evidence="11" type="ORF">DSTB1V02_LOCUS11602</name>
</gene>
<dbReference type="PROSITE" id="PS50157">
    <property type="entry name" value="ZINC_FINGER_C2H2_2"/>
    <property type="match status" value="10"/>
</dbReference>
<evidence type="ECO:0000256" key="7">
    <source>
        <dbReference type="ARBA" id="ARBA00023242"/>
    </source>
</evidence>
<evidence type="ECO:0000313" key="12">
    <source>
        <dbReference type="Proteomes" id="UP000677054"/>
    </source>
</evidence>
<dbReference type="GO" id="GO:0000978">
    <property type="term" value="F:RNA polymerase II cis-regulatory region sequence-specific DNA binding"/>
    <property type="evidence" value="ECO:0007669"/>
    <property type="project" value="TreeGrafter"/>
</dbReference>
<dbReference type="FunFam" id="3.30.160.60:FF:000100">
    <property type="entry name" value="Zinc finger 45-like"/>
    <property type="match status" value="1"/>
</dbReference>
<keyword evidence="12" id="KW-1185">Reference proteome</keyword>
<reference evidence="11" key="1">
    <citation type="submission" date="2020-11" db="EMBL/GenBank/DDBJ databases">
        <authorList>
            <person name="Tran Van P."/>
        </authorList>
    </citation>
    <scope>NUCLEOTIDE SEQUENCE</scope>
</reference>
<evidence type="ECO:0000256" key="6">
    <source>
        <dbReference type="ARBA" id="ARBA00022833"/>
    </source>
</evidence>
<feature type="compositionally biased region" description="Polar residues" evidence="9">
    <location>
        <begin position="174"/>
        <end position="192"/>
    </location>
</feature>
<feature type="domain" description="C2H2-type" evidence="10">
    <location>
        <begin position="659"/>
        <end position="691"/>
    </location>
</feature>
<keyword evidence="4" id="KW-0677">Repeat</keyword>
<evidence type="ECO:0000256" key="8">
    <source>
        <dbReference type="PROSITE-ProRule" id="PRU00042"/>
    </source>
</evidence>
<dbReference type="Pfam" id="PF00096">
    <property type="entry name" value="zf-C2H2"/>
    <property type="match status" value="6"/>
</dbReference>
<feature type="region of interest" description="Disordered" evidence="9">
    <location>
        <begin position="174"/>
        <end position="195"/>
    </location>
</feature>
<keyword evidence="6" id="KW-0862">Zinc</keyword>
<keyword evidence="3" id="KW-0479">Metal-binding</keyword>
<evidence type="ECO:0000256" key="3">
    <source>
        <dbReference type="ARBA" id="ARBA00022723"/>
    </source>
</evidence>
<sequence>MDQGQKLKSVNRILMPLLPAVNLIPAKGSLNGENVALSMANSSFLPRKAQGTMNFATVGNVASILSTEIPTTIIRPPVVSAQNQVDFGNPGSTFMISLPKGTTCNTNASKPKMFNAASESSSGPLLPGCDEVDLFQCGKCKKQFFNLSDFMLHKKACRGILGLERMNKSSIDFQEEQYSSQTGGPCGQSSPDSEFAVDASNQVPEDELIYSSTEDGAQVSQHLVLTETDIQALNLDIDSAALMNGSVETTFTIAPDGTVSIRAPPVMPIMMLNEGFLEVAAGVGAGSLTANSNSCQIGSRSDLISSVTVLQDDKGFDESSDQSTHSNHGNVDRKKFQCPVCQKSFSKNFDVKQHLRTHTGDKPFQCVVCGRAFAQKSNVKKHMASHKVWPNTLRKTLPVQPIRKIKMPLPQGTTNNSPVVRFRTVETVAPGLRVTSEEKDNGVVHVIVDNSYICQFCQSNFASYNEMKKHMQIHAKDKVYCCIQKDCKHTTSNLEEFLNHVHGHKENMEYHCHDCGEVFTSLSQLGLHQRNEHPPKLPSSDEKTVPNVFTCQKCPAKYATAEALKSHMVTESHHHPCINCQKVFSCERLLRRHLQIHSTMNRFKCTVCDKSFKRLHYLRVHEVIHKPDKPFKCSDCCASFSRKDRLKRHETIHEKVARFKCPFQSHTGCKKEFRRPDKLKAHILTHSSSKPFRCKSCDKTFAKRVTLRTHTKLVHIKSGVTSQDTSVPRDSAEKEDKIFCCPSCHKGFGNKVHLAVHVCSKKPKEEKDLEEVQVDESSSDS</sequence>
<dbReference type="Proteomes" id="UP000677054">
    <property type="component" value="Unassembled WGS sequence"/>
</dbReference>
<keyword evidence="7" id="KW-0539">Nucleus</keyword>
<feature type="domain" description="C2H2-type" evidence="10">
    <location>
        <begin position="364"/>
        <end position="386"/>
    </location>
</feature>
<proteinExistence type="inferred from homology"/>
<dbReference type="PROSITE" id="PS00028">
    <property type="entry name" value="ZINC_FINGER_C2H2_1"/>
    <property type="match status" value="9"/>
</dbReference>
<dbReference type="InterPro" id="IPR050752">
    <property type="entry name" value="C2H2-ZF_domain"/>
</dbReference>
<feature type="domain" description="C2H2-type" evidence="10">
    <location>
        <begin position="336"/>
        <end position="363"/>
    </location>
</feature>
<dbReference type="PANTHER" id="PTHR24384">
    <property type="entry name" value="FINGER PUTATIVE TRANSCRIPTION FACTOR FAMILY-RELATED"/>
    <property type="match status" value="1"/>
</dbReference>
<dbReference type="GO" id="GO:0008270">
    <property type="term" value="F:zinc ion binding"/>
    <property type="evidence" value="ECO:0007669"/>
    <property type="project" value="UniProtKB-KW"/>
</dbReference>
<dbReference type="EMBL" id="CAJPEV010003870">
    <property type="protein sequence ID" value="CAG0900707.1"/>
    <property type="molecule type" value="Genomic_DNA"/>
</dbReference>
<protein>
    <recommendedName>
        <fullName evidence="10">C2H2-type domain-containing protein</fullName>
    </recommendedName>
</protein>
<feature type="domain" description="C2H2-type" evidence="10">
    <location>
        <begin position="692"/>
        <end position="715"/>
    </location>
</feature>
<feature type="domain" description="C2H2-type" evidence="10">
    <location>
        <begin position="575"/>
        <end position="602"/>
    </location>
</feature>
<feature type="domain" description="C2H2-type" evidence="10">
    <location>
        <begin position="603"/>
        <end position="630"/>
    </location>
</feature>
<organism evidence="11">
    <name type="scientific">Darwinula stevensoni</name>
    <dbReference type="NCBI Taxonomy" id="69355"/>
    <lineage>
        <taxon>Eukaryota</taxon>
        <taxon>Metazoa</taxon>
        <taxon>Ecdysozoa</taxon>
        <taxon>Arthropoda</taxon>
        <taxon>Crustacea</taxon>
        <taxon>Oligostraca</taxon>
        <taxon>Ostracoda</taxon>
        <taxon>Podocopa</taxon>
        <taxon>Podocopida</taxon>
        <taxon>Darwinulocopina</taxon>
        <taxon>Darwinuloidea</taxon>
        <taxon>Darwinulidae</taxon>
        <taxon>Darwinula</taxon>
    </lineage>
</organism>
<evidence type="ECO:0000256" key="5">
    <source>
        <dbReference type="ARBA" id="ARBA00022771"/>
    </source>
</evidence>
<dbReference type="GO" id="GO:0000981">
    <property type="term" value="F:DNA-binding transcription factor activity, RNA polymerase II-specific"/>
    <property type="evidence" value="ECO:0007669"/>
    <property type="project" value="TreeGrafter"/>
</dbReference>
<dbReference type="FunFam" id="3.30.160.60:FF:001527">
    <property type="entry name" value="Zinc finger protein"/>
    <property type="match status" value="1"/>
</dbReference>
<evidence type="ECO:0000256" key="2">
    <source>
        <dbReference type="ARBA" id="ARBA00006991"/>
    </source>
</evidence>
<name>A0A7R9ACV4_9CRUS</name>
<dbReference type="FunFam" id="3.30.160.60:FF:000145">
    <property type="entry name" value="Zinc finger protein 574"/>
    <property type="match status" value="1"/>
</dbReference>
<evidence type="ECO:0000259" key="10">
    <source>
        <dbReference type="PROSITE" id="PS50157"/>
    </source>
</evidence>
<feature type="domain" description="C2H2-type" evidence="10">
    <location>
        <begin position="510"/>
        <end position="538"/>
    </location>
</feature>
<feature type="domain" description="C2H2-type" evidence="10">
    <location>
        <begin position="631"/>
        <end position="653"/>
    </location>
</feature>
<comment type="similarity">
    <text evidence="2">Belongs to the krueppel C2H2-type zinc-finger protein family.</text>
</comment>
<feature type="domain" description="C2H2-type" evidence="10">
    <location>
        <begin position="452"/>
        <end position="479"/>
    </location>
</feature>
<dbReference type="GO" id="GO:0005634">
    <property type="term" value="C:nucleus"/>
    <property type="evidence" value="ECO:0007669"/>
    <property type="project" value="UniProtKB-SubCell"/>
</dbReference>
<comment type="subcellular location">
    <subcellularLocation>
        <location evidence="1">Nucleus</location>
    </subcellularLocation>
</comment>
<dbReference type="OrthoDB" id="10064525at2759"/>
<dbReference type="EMBL" id="LR903387">
    <property type="protein sequence ID" value="CAD7251840.1"/>
    <property type="molecule type" value="Genomic_DNA"/>
</dbReference>
<dbReference type="Gene3D" id="3.30.160.60">
    <property type="entry name" value="Classic Zinc Finger"/>
    <property type="match status" value="8"/>
</dbReference>
<dbReference type="InterPro" id="IPR013087">
    <property type="entry name" value="Znf_C2H2_type"/>
</dbReference>
<keyword evidence="5 8" id="KW-0863">Zinc-finger</keyword>
<dbReference type="AlphaFoldDB" id="A0A7R9ACV4"/>
<dbReference type="InterPro" id="IPR036236">
    <property type="entry name" value="Znf_C2H2_sf"/>
</dbReference>